<reference evidence="1 2" key="1">
    <citation type="journal article" date="2023" name="Sci. Data">
        <title>Genome assembly of the Korean intertidal mud-creeper Batillaria attramentaria.</title>
        <authorList>
            <person name="Patra A.K."/>
            <person name="Ho P.T."/>
            <person name="Jun S."/>
            <person name="Lee S.J."/>
            <person name="Kim Y."/>
            <person name="Won Y.J."/>
        </authorList>
    </citation>
    <scope>NUCLEOTIDE SEQUENCE [LARGE SCALE GENOMIC DNA]</scope>
    <source>
        <strain evidence="1">Wonlab-2016</strain>
    </source>
</reference>
<keyword evidence="2" id="KW-1185">Reference proteome</keyword>
<dbReference type="EMBL" id="JACVVK020000004">
    <property type="protein sequence ID" value="KAK7507268.1"/>
    <property type="molecule type" value="Genomic_DNA"/>
</dbReference>
<comment type="caution">
    <text evidence="1">The sequence shown here is derived from an EMBL/GenBank/DDBJ whole genome shotgun (WGS) entry which is preliminary data.</text>
</comment>
<protein>
    <submittedName>
        <fullName evidence="1">Uncharacterized protein</fullName>
    </submittedName>
</protein>
<evidence type="ECO:0000313" key="2">
    <source>
        <dbReference type="Proteomes" id="UP001519460"/>
    </source>
</evidence>
<dbReference type="Proteomes" id="UP001519460">
    <property type="component" value="Unassembled WGS sequence"/>
</dbReference>
<organism evidence="1 2">
    <name type="scientific">Batillaria attramentaria</name>
    <dbReference type="NCBI Taxonomy" id="370345"/>
    <lineage>
        <taxon>Eukaryota</taxon>
        <taxon>Metazoa</taxon>
        <taxon>Spiralia</taxon>
        <taxon>Lophotrochozoa</taxon>
        <taxon>Mollusca</taxon>
        <taxon>Gastropoda</taxon>
        <taxon>Caenogastropoda</taxon>
        <taxon>Sorbeoconcha</taxon>
        <taxon>Cerithioidea</taxon>
        <taxon>Batillariidae</taxon>
        <taxon>Batillaria</taxon>
    </lineage>
</organism>
<dbReference type="AlphaFoldDB" id="A0ABD0M703"/>
<name>A0ABD0M703_9CAEN</name>
<sequence>MGNGAHGTVTDVRFINWDVDSQPANDDLHNEIAGAGNRDHVTNWQFVNVKVGGHCIANAERRLLGG</sequence>
<gene>
    <name evidence="1" type="ORF">BaRGS_00001203</name>
</gene>
<accession>A0ABD0M703</accession>
<proteinExistence type="predicted"/>
<evidence type="ECO:0000313" key="1">
    <source>
        <dbReference type="EMBL" id="KAK7507268.1"/>
    </source>
</evidence>